<accession>A0A8S3XXL1</accession>
<feature type="non-terminal residue" evidence="1">
    <location>
        <position position="1"/>
    </location>
</feature>
<dbReference type="EMBL" id="CAJQZP010001427">
    <property type="protein sequence ID" value="CAG5045072.1"/>
    <property type="molecule type" value="Genomic_DNA"/>
</dbReference>
<reference evidence="1" key="1">
    <citation type="submission" date="2021-04" db="EMBL/GenBank/DDBJ databases">
        <authorList>
            <person name="Tunstrom K."/>
        </authorList>
    </citation>
    <scope>NUCLEOTIDE SEQUENCE</scope>
</reference>
<gene>
    <name evidence="1" type="ORF">PAPOLLO_LOCUS23163</name>
</gene>
<protein>
    <submittedName>
        <fullName evidence="1">(apollo) hypothetical protein</fullName>
    </submittedName>
</protein>
<comment type="caution">
    <text evidence="1">The sequence shown here is derived from an EMBL/GenBank/DDBJ whole genome shotgun (WGS) entry which is preliminary data.</text>
</comment>
<dbReference type="Proteomes" id="UP000691718">
    <property type="component" value="Unassembled WGS sequence"/>
</dbReference>
<proteinExistence type="predicted"/>
<dbReference type="OrthoDB" id="7480311at2759"/>
<evidence type="ECO:0000313" key="1">
    <source>
        <dbReference type="EMBL" id="CAG5045072.1"/>
    </source>
</evidence>
<organism evidence="1 2">
    <name type="scientific">Parnassius apollo</name>
    <name type="common">Apollo butterfly</name>
    <name type="synonym">Papilio apollo</name>
    <dbReference type="NCBI Taxonomy" id="110799"/>
    <lineage>
        <taxon>Eukaryota</taxon>
        <taxon>Metazoa</taxon>
        <taxon>Ecdysozoa</taxon>
        <taxon>Arthropoda</taxon>
        <taxon>Hexapoda</taxon>
        <taxon>Insecta</taxon>
        <taxon>Pterygota</taxon>
        <taxon>Neoptera</taxon>
        <taxon>Endopterygota</taxon>
        <taxon>Lepidoptera</taxon>
        <taxon>Glossata</taxon>
        <taxon>Ditrysia</taxon>
        <taxon>Papilionoidea</taxon>
        <taxon>Papilionidae</taxon>
        <taxon>Parnassiinae</taxon>
        <taxon>Parnassini</taxon>
        <taxon>Parnassius</taxon>
        <taxon>Parnassius</taxon>
    </lineage>
</organism>
<name>A0A8S3XXL1_PARAO</name>
<sequence length="327" mass="38195">SFHRMKLRNNTHFRINFLHNDLANMVLTAKLSLNDLHIVGAYERVITNNNSSDFFYAPTFGEVELLLRNVQYTVEGRYRLSRNKLWIEIIVSDVAISDILTMYINKQKANKTSPFPRENIGRLLDLLKTNLDKWLKDYINDYLTYFTNAGNKASRNFLKYDQEKTIALNEYVDNVLERINEKIELYSITDNYIQSFNITAVNGMVNCAYDAVIHTDRYTKRHGDVVVSADEFIAHMSLTLTKDQETLDLIFDSFQHIIPKFLTISGHFRLLIGNFKHLLKIHVLTYISNLIAERIRMLHGITKCEYTLEGAGPQDERWKTEPKKKKM</sequence>
<dbReference type="AlphaFoldDB" id="A0A8S3XXL1"/>
<evidence type="ECO:0000313" key="2">
    <source>
        <dbReference type="Proteomes" id="UP000691718"/>
    </source>
</evidence>
<keyword evidence="2" id="KW-1185">Reference proteome</keyword>